<gene>
    <name evidence="1" type="ORF">Pmani_031926</name>
</gene>
<dbReference type="AlphaFoldDB" id="A0AAE1NSQ5"/>
<dbReference type="EMBL" id="JAWZYT010004063">
    <property type="protein sequence ID" value="KAK4295524.1"/>
    <property type="molecule type" value="Genomic_DNA"/>
</dbReference>
<organism evidence="1 2">
    <name type="scientific">Petrolisthes manimaculis</name>
    <dbReference type="NCBI Taxonomy" id="1843537"/>
    <lineage>
        <taxon>Eukaryota</taxon>
        <taxon>Metazoa</taxon>
        <taxon>Ecdysozoa</taxon>
        <taxon>Arthropoda</taxon>
        <taxon>Crustacea</taxon>
        <taxon>Multicrustacea</taxon>
        <taxon>Malacostraca</taxon>
        <taxon>Eumalacostraca</taxon>
        <taxon>Eucarida</taxon>
        <taxon>Decapoda</taxon>
        <taxon>Pleocyemata</taxon>
        <taxon>Anomura</taxon>
        <taxon>Galatheoidea</taxon>
        <taxon>Porcellanidae</taxon>
        <taxon>Petrolisthes</taxon>
    </lineage>
</organism>
<keyword evidence="2" id="KW-1185">Reference proteome</keyword>
<reference evidence="1" key="1">
    <citation type="submission" date="2023-11" db="EMBL/GenBank/DDBJ databases">
        <title>Genome assemblies of two species of porcelain crab, Petrolisthes cinctipes and Petrolisthes manimaculis (Anomura: Porcellanidae).</title>
        <authorList>
            <person name="Angst P."/>
        </authorList>
    </citation>
    <scope>NUCLEOTIDE SEQUENCE</scope>
    <source>
        <strain evidence="1">PB745_02</strain>
        <tissue evidence="1">Gill</tissue>
    </source>
</reference>
<evidence type="ECO:0000313" key="1">
    <source>
        <dbReference type="EMBL" id="KAK4295524.1"/>
    </source>
</evidence>
<comment type="caution">
    <text evidence="1">The sequence shown here is derived from an EMBL/GenBank/DDBJ whole genome shotgun (WGS) entry which is preliminary data.</text>
</comment>
<name>A0AAE1NSQ5_9EUCA</name>
<evidence type="ECO:0000313" key="2">
    <source>
        <dbReference type="Proteomes" id="UP001292094"/>
    </source>
</evidence>
<sequence length="66" mass="7235">MSLIVISAASQSGEYSREYASGRNYLPDNIFQQDPGFNLNVTTNLAQSVGFQSMARKATSDPPVHR</sequence>
<accession>A0AAE1NSQ5</accession>
<dbReference type="Proteomes" id="UP001292094">
    <property type="component" value="Unassembled WGS sequence"/>
</dbReference>
<protein>
    <submittedName>
        <fullName evidence="1">Uncharacterized protein</fullName>
    </submittedName>
</protein>
<proteinExistence type="predicted"/>